<evidence type="ECO:0000313" key="3">
    <source>
        <dbReference type="Proteomes" id="UP001181622"/>
    </source>
</evidence>
<sequence length="315" mass="34600">MRRLAAALLAMVSATPALAADTPDRAWVENLSRPTQCAELDNVVLTFANPKVRRFRIEASAPVYLPDLKFDATKPDFENCESPKPEPAFRFKPRTLTLYEDADVRLDGVTLATSWRERGAEVMVGDKSFGGLHQLRWMQRVRGAFTEILVADLVGGSWRVKPVPGEAFPDAAYGAAVLVGPVEGGERPMVDVARLKVDPATRAFRMTFAKGGVGEVRIAGVDEKKTVLDVSLDGLSETDPPRPFAALRSMFVSPTKADIARVNWRTEKGLYNEPVLDFQGANVSEARFDRIERSSHNTSAPDITFRDFAPAAPAR</sequence>
<keyword evidence="1" id="KW-0732">Signal</keyword>
<feature type="chain" id="PRO_5045411029" evidence="1">
    <location>
        <begin position="20"/>
        <end position="315"/>
    </location>
</feature>
<accession>A0ABU1DE78</accession>
<dbReference type="EMBL" id="JADBEO010000012">
    <property type="protein sequence ID" value="MDR4306413.1"/>
    <property type="molecule type" value="Genomic_DNA"/>
</dbReference>
<reference evidence="2" key="1">
    <citation type="submission" date="2020-10" db="EMBL/GenBank/DDBJ databases">
        <authorList>
            <person name="Abbas A."/>
            <person name="Razzaq R."/>
            <person name="Waqas M."/>
            <person name="Abbas N."/>
            <person name="Nielsen T.K."/>
            <person name="Hansen L.H."/>
            <person name="Hussain S."/>
            <person name="Shahid M."/>
        </authorList>
    </citation>
    <scope>NUCLEOTIDE SEQUENCE</scope>
    <source>
        <strain evidence="2">S14</strain>
    </source>
</reference>
<dbReference type="Proteomes" id="UP001181622">
    <property type="component" value="Unassembled WGS sequence"/>
</dbReference>
<protein>
    <submittedName>
        <fullName evidence="2">Uncharacterized protein</fullName>
    </submittedName>
</protein>
<comment type="caution">
    <text evidence="2">The sequence shown here is derived from an EMBL/GenBank/DDBJ whole genome shotgun (WGS) entry which is preliminary data.</text>
</comment>
<keyword evidence="3" id="KW-1185">Reference proteome</keyword>
<name>A0ABU1DE78_9HYPH</name>
<organism evidence="2 3">
    <name type="scientific">Chelatococcus sambhunathii</name>
    <dbReference type="NCBI Taxonomy" id="363953"/>
    <lineage>
        <taxon>Bacteria</taxon>
        <taxon>Pseudomonadati</taxon>
        <taxon>Pseudomonadota</taxon>
        <taxon>Alphaproteobacteria</taxon>
        <taxon>Hyphomicrobiales</taxon>
        <taxon>Chelatococcaceae</taxon>
        <taxon>Chelatococcus</taxon>
    </lineage>
</organism>
<proteinExistence type="predicted"/>
<evidence type="ECO:0000256" key="1">
    <source>
        <dbReference type="SAM" id="SignalP"/>
    </source>
</evidence>
<dbReference type="RefSeq" id="WP_309390295.1">
    <property type="nucleotide sequence ID" value="NZ_JADBEO010000012.1"/>
</dbReference>
<gene>
    <name evidence="2" type="ORF">IHQ68_07255</name>
</gene>
<evidence type="ECO:0000313" key="2">
    <source>
        <dbReference type="EMBL" id="MDR4306413.1"/>
    </source>
</evidence>
<feature type="signal peptide" evidence="1">
    <location>
        <begin position="1"/>
        <end position="19"/>
    </location>
</feature>